<organism evidence="3 4">
    <name type="scientific">Ancylomarina longa</name>
    <dbReference type="NCBI Taxonomy" id="2487017"/>
    <lineage>
        <taxon>Bacteria</taxon>
        <taxon>Pseudomonadati</taxon>
        <taxon>Bacteroidota</taxon>
        <taxon>Bacteroidia</taxon>
        <taxon>Marinilabiliales</taxon>
        <taxon>Marinifilaceae</taxon>
        <taxon>Ancylomarina</taxon>
    </lineage>
</organism>
<dbReference type="RefSeq" id="WP_127343257.1">
    <property type="nucleotide sequence ID" value="NZ_RJJX01000006.1"/>
</dbReference>
<dbReference type="PANTHER" id="PTHR28008">
    <property type="entry name" value="DOMAIN PROTEIN, PUTATIVE (AFU_ORTHOLOGUE AFUA_3G10980)-RELATED"/>
    <property type="match status" value="1"/>
</dbReference>
<evidence type="ECO:0000256" key="1">
    <source>
        <dbReference type="SAM" id="Phobius"/>
    </source>
</evidence>
<dbReference type="AlphaFoldDB" id="A0A434AWI8"/>
<dbReference type="OrthoDB" id="1524985at2"/>
<dbReference type="EMBL" id="RJJX01000006">
    <property type="protein sequence ID" value="RUT78856.1"/>
    <property type="molecule type" value="Genomic_DNA"/>
</dbReference>
<dbReference type="Pfam" id="PF04892">
    <property type="entry name" value="VanZ"/>
    <property type="match status" value="1"/>
</dbReference>
<accession>A0A434AWI8</accession>
<reference evidence="3 4" key="1">
    <citation type="submission" date="2018-11" db="EMBL/GenBank/DDBJ databases">
        <title>Parancylomarina longa gen. nov., sp. nov., isolated from sediments of southern Okinawa.</title>
        <authorList>
            <person name="Fu T."/>
        </authorList>
    </citation>
    <scope>NUCLEOTIDE SEQUENCE [LARGE SCALE GENOMIC DNA]</scope>
    <source>
        <strain evidence="3 4">T3-2 S1-C</strain>
    </source>
</reference>
<comment type="caution">
    <text evidence="3">The sequence shown here is derived from an EMBL/GenBank/DDBJ whole genome shotgun (WGS) entry which is preliminary data.</text>
</comment>
<name>A0A434AWI8_9BACT</name>
<dbReference type="NCBIfam" id="NF037970">
    <property type="entry name" value="vanZ_1"/>
    <property type="match status" value="1"/>
</dbReference>
<evidence type="ECO:0000259" key="2">
    <source>
        <dbReference type="Pfam" id="PF04892"/>
    </source>
</evidence>
<proteinExistence type="predicted"/>
<feature type="transmembrane region" description="Helical" evidence="1">
    <location>
        <begin position="40"/>
        <end position="60"/>
    </location>
</feature>
<protein>
    <submittedName>
        <fullName evidence="3">VanZ family protein</fullName>
    </submittedName>
</protein>
<keyword evidence="4" id="KW-1185">Reference proteome</keyword>
<evidence type="ECO:0000313" key="4">
    <source>
        <dbReference type="Proteomes" id="UP000282985"/>
    </source>
</evidence>
<feature type="transmembrane region" description="Helical" evidence="1">
    <location>
        <begin position="99"/>
        <end position="119"/>
    </location>
</feature>
<evidence type="ECO:0000313" key="3">
    <source>
        <dbReference type="EMBL" id="RUT78856.1"/>
    </source>
</evidence>
<dbReference type="Proteomes" id="UP000282985">
    <property type="component" value="Unassembled WGS sequence"/>
</dbReference>
<dbReference type="InterPro" id="IPR006976">
    <property type="entry name" value="VanZ-like"/>
</dbReference>
<dbReference type="PANTHER" id="PTHR28008:SF1">
    <property type="entry name" value="DOMAIN PROTEIN, PUTATIVE (AFU_ORTHOLOGUE AFUA_3G10980)-RELATED"/>
    <property type="match status" value="1"/>
</dbReference>
<keyword evidence="1" id="KW-0472">Membrane</keyword>
<feature type="domain" description="VanZ-like" evidence="2">
    <location>
        <begin position="33"/>
        <end position="119"/>
    </location>
</feature>
<keyword evidence="1" id="KW-1133">Transmembrane helix</keyword>
<sequence length="142" mass="16397">MTTKLFLRNILWALLIFILCSVPGDDLPKSSLFNLPYFDKMVHFGMFFVMGIFLLAELSYQTNLSKFKMIGIALFLIAAYGALIEYLQQNYFIHRSGDYWDLSADILGGIVAVILYPWLKKQKDLLLNSKPFKNISFLKKIL</sequence>
<gene>
    <name evidence="3" type="ORF">DLK05_06915</name>
</gene>
<keyword evidence="1" id="KW-0812">Transmembrane</keyword>
<feature type="transmembrane region" description="Helical" evidence="1">
    <location>
        <begin position="67"/>
        <end position="87"/>
    </location>
</feature>